<accession>A0A2C9V9C1</accession>
<name>A0A2C9V9C1_MANES</name>
<dbReference type="AlphaFoldDB" id="A0A2C9V9C1"/>
<organism evidence="1">
    <name type="scientific">Manihot esculenta</name>
    <name type="common">Cassava</name>
    <name type="synonym">Jatropha manihot</name>
    <dbReference type="NCBI Taxonomy" id="3983"/>
    <lineage>
        <taxon>Eukaryota</taxon>
        <taxon>Viridiplantae</taxon>
        <taxon>Streptophyta</taxon>
        <taxon>Embryophyta</taxon>
        <taxon>Tracheophyta</taxon>
        <taxon>Spermatophyta</taxon>
        <taxon>Magnoliopsida</taxon>
        <taxon>eudicotyledons</taxon>
        <taxon>Gunneridae</taxon>
        <taxon>Pentapetalae</taxon>
        <taxon>rosids</taxon>
        <taxon>fabids</taxon>
        <taxon>Malpighiales</taxon>
        <taxon>Euphorbiaceae</taxon>
        <taxon>Crotonoideae</taxon>
        <taxon>Manihoteae</taxon>
        <taxon>Manihot</taxon>
    </lineage>
</organism>
<proteinExistence type="predicted"/>
<sequence length="69" mass="7686">MQQRGDGLRFQNAKHVRLVDCPYSGKSISRDLSGVQCTMLQYSSDSNEGSSNERIYSHRLIIGGQSADH</sequence>
<dbReference type="EMBL" id="CM004395">
    <property type="protein sequence ID" value="OAY40770.1"/>
    <property type="molecule type" value="Genomic_DNA"/>
</dbReference>
<evidence type="ECO:0000313" key="1">
    <source>
        <dbReference type="EMBL" id="OAY40770.1"/>
    </source>
</evidence>
<gene>
    <name evidence="1" type="ORF">MANES_09G047100</name>
</gene>
<reference evidence="1" key="1">
    <citation type="submission" date="2016-02" db="EMBL/GenBank/DDBJ databases">
        <title>WGS assembly of Manihot esculenta.</title>
        <authorList>
            <person name="Bredeson J.V."/>
            <person name="Prochnik S.E."/>
            <person name="Lyons J.B."/>
            <person name="Schmutz J."/>
            <person name="Grimwood J."/>
            <person name="Vrebalov J."/>
            <person name="Bart R.S."/>
            <person name="Amuge T."/>
            <person name="Ferguson M.E."/>
            <person name="Green R."/>
            <person name="Putnam N."/>
            <person name="Stites J."/>
            <person name="Rounsley S."/>
            <person name="Rokhsar D.S."/>
        </authorList>
    </citation>
    <scope>NUCLEOTIDE SEQUENCE [LARGE SCALE GENOMIC DNA]</scope>
    <source>
        <tissue evidence="1">Leaf</tissue>
    </source>
</reference>
<protein>
    <submittedName>
        <fullName evidence="1">Uncharacterized protein</fullName>
    </submittedName>
</protein>